<name>A0ABD5YYT9_9EURY</name>
<dbReference type="RefSeq" id="WP_382267890.1">
    <property type="nucleotide sequence ID" value="NZ_JBHTAR010000004.1"/>
</dbReference>
<accession>A0ABD5YYT9</accession>
<proteinExistence type="predicted"/>
<evidence type="ECO:0000313" key="1">
    <source>
        <dbReference type="EMBL" id="MFC7198447.1"/>
    </source>
</evidence>
<reference evidence="1 2" key="1">
    <citation type="journal article" date="2019" name="Int. J. Syst. Evol. Microbiol.">
        <title>The Global Catalogue of Microorganisms (GCM) 10K type strain sequencing project: providing services to taxonomists for standard genome sequencing and annotation.</title>
        <authorList>
            <consortium name="The Broad Institute Genomics Platform"/>
            <consortium name="The Broad Institute Genome Sequencing Center for Infectious Disease"/>
            <person name="Wu L."/>
            <person name="Ma J."/>
        </authorList>
    </citation>
    <scope>NUCLEOTIDE SEQUENCE [LARGE SCALE GENOMIC DNA]</scope>
    <source>
        <strain evidence="1 2">XZGYJ-43</strain>
    </source>
</reference>
<dbReference type="Proteomes" id="UP001596447">
    <property type="component" value="Unassembled WGS sequence"/>
</dbReference>
<organism evidence="1 2">
    <name type="scientific">Halospeciosus flavus</name>
    <dbReference type="NCBI Taxonomy" id="3032283"/>
    <lineage>
        <taxon>Archaea</taxon>
        <taxon>Methanobacteriati</taxon>
        <taxon>Methanobacteriota</taxon>
        <taxon>Stenosarchaea group</taxon>
        <taxon>Halobacteria</taxon>
        <taxon>Halobacteriales</taxon>
        <taxon>Halobacteriaceae</taxon>
        <taxon>Halospeciosus</taxon>
    </lineage>
</organism>
<evidence type="ECO:0000313" key="2">
    <source>
        <dbReference type="Proteomes" id="UP001596447"/>
    </source>
</evidence>
<dbReference type="EMBL" id="JBHTAR010000004">
    <property type="protein sequence ID" value="MFC7198447.1"/>
    <property type="molecule type" value="Genomic_DNA"/>
</dbReference>
<comment type="caution">
    <text evidence="1">The sequence shown here is derived from an EMBL/GenBank/DDBJ whole genome shotgun (WGS) entry which is preliminary data.</text>
</comment>
<protein>
    <recommendedName>
        <fullName evidence="3">Transposase</fullName>
    </recommendedName>
</protein>
<gene>
    <name evidence="1" type="ORF">ACFQJ9_03085</name>
</gene>
<dbReference type="AlphaFoldDB" id="A0ABD5YYT9"/>
<evidence type="ECO:0008006" key="3">
    <source>
        <dbReference type="Google" id="ProtNLM"/>
    </source>
</evidence>
<keyword evidence="2" id="KW-1185">Reference proteome</keyword>
<sequence>MVEEGVCLVVLERKPDEVVDRAVVDEDCFFNWLFGELRTAFTESIDQVLDVISRVESVLRNELPRHIRTYE</sequence>